<evidence type="ECO:0000313" key="5">
    <source>
        <dbReference type="Proteomes" id="UP000001058"/>
    </source>
</evidence>
<dbReference type="InParanoid" id="D8TZV7"/>
<dbReference type="InterPro" id="IPR035269">
    <property type="entry name" value="PSMD9"/>
</dbReference>
<dbReference type="PANTHER" id="PTHR12651">
    <property type="entry name" value="26S PROTEASOME NON-ATPASE REGULATORY SUBUNIT 9"/>
    <property type="match status" value="1"/>
</dbReference>
<dbReference type="GO" id="GO:0005634">
    <property type="term" value="C:nucleus"/>
    <property type="evidence" value="ECO:0007669"/>
    <property type="project" value="TreeGrafter"/>
</dbReference>
<protein>
    <recommendedName>
        <fullName evidence="3">Nas2 N-terminal domain-containing protein</fullName>
    </recommendedName>
</protein>
<dbReference type="KEGG" id="vcn:VOLCADRAFT_61851"/>
<keyword evidence="2" id="KW-0175">Coiled coil</keyword>
<dbReference type="InterPro" id="IPR040815">
    <property type="entry name" value="Nas2_N"/>
</dbReference>
<dbReference type="PANTHER" id="PTHR12651:SF1">
    <property type="entry name" value="26S PROTEASOME NON-ATPASE REGULATORY SUBUNIT 9"/>
    <property type="match status" value="1"/>
</dbReference>
<dbReference type="FunCoup" id="D8TZV7">
    <property type="interactions" value="1844"/>
</dbReference>
<proteinExistence type="predicted"/>
<keyword evidence="1" id="KW-0143">Chaperone</keyword>
<organism evidence="5">
    <name type="scientific">Volvox carteri f. nagariensis</name>
    <dbReference type="NCBI Taxonomy" id="3068"/>
    <lineage>
        <taxon>Eukaryota</taxon>
        <taxon>Viridiplantae</taxon>
        <taxon>Chlorophyta</taxon>
        <taxon>core chlorophytes</taxon>
        <taxon>Chlorophyceae</taxon>
        <taxon>CS clade</taxon>
        <taxon>Chlamydomonadales</taxon>
        <taxon>Volvocaceae</taxon>
        <taxon>Volvox</taxon>
    </lineage>
</organism>
<evidence type="ECO:0000313" key="4">
    <source>
        <dbReference type="EMBL" id="EFJ47083.1"/>
    </source>
</evidence>
<dbReference type="RefSeq" id="XP_002951978.1">
    <property type="nucleotide sequence ID" value="XM_002951932.1"/>
</dbReference>
<accession>D8TZV7</accession>
<dbReference type="GO" id="GO:0005737">
    <property type="term" value="C:cytoplasm"/>
    <property type="evidence" value="ECO:0007669"/>
    <property type="project" value="TreeGrafter"/>
</dbReference>
<dbReference type="Gene3D" id="6.10.140.1710">
    <property type="match status" value="1"/>
</dbReference>
<evidence type="ECO:0000259" key="3">
    <source>
        <dbReference type="Pfam" id="PF18265"/>
    </source>
</evidence>
<feature type="coiled-coil region" evidence="2">
    <location>
        <begin position="8"/>
        <end position="35"/>
    </location>
</feature>
<dbReference type="Pfam" id="PF18265">
    <property type="entry name" value="Nas2_N"/>
    <property type="match status" value="1"/>
</dbReference>
<dbReference type="eggNOG" id="KOG3129">
    <property type="taxonomic scope" value="Eukaryota"/>
</dbReference>
<dbReference type="Gene3D" id="2.30.42.10">
    <property type="match status" value="1"/>
</dbReference>
<dbReference type="STRING" id="3068.D8TZV7"/>
<sequence>MTSRTGSVAELRQELRDLDTQRKAMEDEITLLSERLNAPGQPGVSGSLLDKQGFPRDDIDVVQIRRDRHRLICLTNDQKALTDKLARLLGELHEAVRWAPLWLRRRDDRVSTSTSMAVPPPVPFALVDEVSGGSPAEAAGLQVGAPSCCVQVGAASSAGQSLLQAVAAVLAASEGRPVAARVLRQGAPLELSLTPLRWSGRGLLGCHLQPL</sequence>
<gene>
    <name evidence="4" type="ORF">VOLCADRAFT_61851</name>
</gene>
<dbReference type="Proteomes" id="UP000001058">
    <property type="component" value="Unassembled WGS sequence"/>
</dbReference>
<dbReference type="AlphaFoldDB" id="D8TZV7"/>
<dbReference type="InterPro" id="IPR036034">
    <property type="entry name" value="PDZ_sf"/>
</dbReference>
<dbReference type="FunFam" id="2.30.42.10:FF:000107">
    <property type="entry name" value="26S proteasome non-ATPase regulatory subunit 9"/>
    <property type="match status" value="1"/>
</dbReference>
<dbReference type="GeneID" id="9617197"/>
<feature type="domain" description="Nas2 N-terminal" evidence="3">
    <location>
        <begin position="15"/>
        <end position="94"/>
    </location>
</feature>
<evidence type="ECO:0000256" key="2">
    <source>
        <dbReference type="SAM" id="Coils"/>
    </source>
</evidence>
<dbReference type="OrthoDB" id="72325at2759"/>
<name>D8TZV7_VOLCA</name>
<dbReference type="SUPFAM" id="SSF50156">
    <property type="entry name" value="PDZ domain-like"/>
    <property type="match status" value="1"/>
</dbReference>
<dbReference type="EMBL" id="GL378347">
    <property type="protein sequence ID" value="EFJ47083.1"/>
    <property type="molecule type" value="Genomic_DNA"/>
</dbReference>
<evidence type="ECO:0000256" key="1">
    <source>
        <dbReference type="ARBA" id="ARBA00023186"/>
    </source>
</evidence>
<keyword evidence="5" id="KW-1185">Reference proteome</keyword>
<reference evidence="4 5" key="1">
    <citation type="journal article" date="2010" name="Science">
        <title>Genomic analysis of organismal complexity in the multicellular green alga Volvox carteri.</title>
        <authorList>
            <person name="Prochnik S.E."/>
            <person name="Umen J."/>
            <person name="Nedelcu A.M."/>
            <person name="Hallmann A."/>
            <person name="Miller S.M."/>
            <person name="Nishii I."/>
            <person name="Ferris P."/>
            <person name="Kuo A."/>
            <person name="Mitros T."/>
            <person name="Fritz-Laylin L.K."/>
            <person name="Hellsten U."/>
            <person name="Chapman J."/>
            <person name="Simakov O."/>
            <person name="Rensing S.A."/>
            <person name="Terry A."/>
            <person name="Pangilinan J."/>
            <person name="Kapitonov V."/>
            <person name="Jurka J."/>
            <person name="Salamov A."/>
            <person name="Shapiro H."/>
            <person name="Schmutz J."/>
            <person name="Grimwood J."/>
            <person name="Lindquist E."/>
            <person name="Lucas S."/>
            <person name="Grigoriev I.V."/>
            <person name="Schmitt R."/>
            <person name="Kirk D."/>
            <person name="Rokhsar D.S."/>
        </authorList>
    </citation>
    <scope>NUCLEOTIDE SEQUENCE [LARGE SCALE GENOMIC DNA]</scope>
    <source>
        <strain evidence="5">f. Nagariensis / Eve</strain>
    </source>
</reference>
<dbReference type="GO" id="GO:0070682">
    <property type="term" value="P:proteasome regulatory particle assembly"/>
    <property type="evidence" value="ECO:0007669"/>
    <property type="project" value="InterPro"/>
</dbReference>